<evidence type="ECO:0000256" key="1">
    <source>
        <dbReference type="SAM" id="MobiDB-lite"/>
    </source>
</evidence>
<dbReference type="HOGENOM" id="CLU_834463_0_0_1"/>
<dbReference type="EMBL" id="KI912112">
    <property type="protein sequence ID" value="ETS81477.1"/>
    <property type="molecule type" value="Genomic_DNA"/>
</dbReference>
<feature type="region of interest" description="Disordered" evidence="1">
    <location>
        <begin position="260"/>
        <end position="305"/>
    </location>
</feature>
<dbReference type="InParanoid" id="W3X7V4"/>
<protein>
    <submittedName>
        <fullName evidence="2">Uncharacterized protein</fullName>
    </submittedName>
</protein>
<reference evidence="3" key="1">
    <citation type="journal article" date="2015" name="BMC Genomics">
        <title>Genomic and transcriptomic analysis of the endophytic fungus Pestalotiopsis fici reveals its lifestyle and high potential for synthesis of natural products.</title>
        <authorList>
            <person name="Wang X."/>
            <person name="Zhang X."/>
            <person name="Liu L."/>
            <person name="Xiang M."/>
            <person name="Wang W."/>
            <person name="Sun X."/>
            <person name="Che Y."/>
            <person name="Guo L."/>
            <person name="Liu G."/>
            <person name="Guo L."/>
            <person name="Wang C."/>
            <person name="Yin W.B."/>
            <person name="Stadler M."/>
            <person name="Zhang X."/>
            <person name="Liu X."/>
        </authorList>
    </citation>
    <scope>NUCLEOTIDE SEQUENCE [LARGE SCALE GENOMIC DNA]</scope>
    <source>
        <strain evidence="3">W106-1 / CGMCC3.15140</strain>
    </source>
</reference>
<feature type="compositionally biased region" description="Acidic residues" evidence="1">
    <location>
        <begin position="168"/>
        <end position="188"/>
    </location>
</feature>
<dbReference type="GeneID" id="19271492"/>
<sequence>MTTIAAAGLIDPYEVPSSPSPSPPPPPPPRKRARGAIPKPKPPPEPATAWEAVWSAYNAVRQKYPTLQSRPTARSVRGLLDLPVVRPLRYDRQSVRRSDFNLPPGAPQSGNRNLKAALLQVSSAAAQQSCSRCVQHKNLWDVCVDTGEGCCAGCLCNGQKSNCAFPDVQDEGGEGEGEGAEGQEEGQEGGENGLPFLEDIPEEAPEPQVHGGKSSLGQEASASVRPTDAERRLQLDAMTDVERADALHKAVQDLRLLYERRAPEAGSDEDEDKDTAAPTTTTITNTNKTNDDDDDDMGDDFGRFIGNEIEDGDACIEAMLDWAANGMNMDSNE</sequence>
<name>W3X7V4_PESFW</name>
<evidence type="ECO:0000313" key="3">
    <source>
        <dbReference type="Proteomes" id="UP000030651"/>
    </source>
</evidence>
<proteinExistence type="predicted"/>
<feature type="compositionally biased region" description="Pro residues" evidence="1">
    <location>
        <begin position="18"/>
        <end position="28"/>
    </location>
</feature>
<dbReference type="KEGG" id="pfy:PFICI_06479"/>
<evidence type="ECO:0000313" key="2">
    <source>
        <dbReference type="EMBL" id="ETS81477.1"/>
    </source>
</evidence>
<feature type="compositionally biased region" description="Low complexity" evidence="1">
    <location>
        <begin position="276"/>
        <end position="288"/>
    </location>
</feature>
<dbReference type="Proteomes" id="UP000030651">
    <property type="component" value="Unassembled WGS sequence"/>
</dbReference>
<feature type="region of interest" description="Disordered" evidence="1">
    <location>
        <begin position="1"/>
        <end position="47"/>
    </location>
</feature>
<gene>
    <name evidence="2" type="ORF">PFICI_06479</name>
</gene>
<dbReference type="RefSeq" id="XP_007833251.1">
    <property type="nucleotide sequence ID" value="XM_007835060.1"/>
</dbReference>
<accession>W3X7V4</accession>
<keyword evidence="3" id="KW-1185">Reference proteome</keyword>
<feature type="region of interest" description="Disordered" evidence="1">
    <location>
        <begin position="167"/>
        <end position="227"/>
    </location>
</feature>
<dbReference type="AlphaFoldDB" id="W3X7V4"/>
<organism evidence="2 3">
    <name type="scientific">Pestalotiopsis fici (strain W106-1 / CGMCC3.15140)</name>
    <dbReference type="NCBI Taxonomy" id="1229662"/>
    <lineage>
        <taxon>Eukaryota</taxon>
        <taxon>Fungi</taxon>
        <taxon>Dikarya</taxon>
        <taxon>Ascomycota</taxon>
        <taxon>Pezizomycotina</taxon>
        <taxon>Sordariomycetes</taxon>
        <taxon>Xylariomycetidae</taxon>
        <taxon>Amphisphaeriales</taxon>
        <taxon>Sporocadaceae</taxon>
        <taxon>Pestalotiopsis</taxon>
    </lineage>
</organism>